<reference evidence="7 8" key="1">
    <citation type="journal article" date="2019" name="Syst. Appl. Microbiol.">
        <title>Characterization of Bifidobacterium species in feaces of the Egyptian fruit bat: Description of B. vespertilionis sp. nov. and B. rousetti sp. nov.</title>
        <authorList>
            <person name="Modesto M."/>
            <person name="Satti M."/>
            <person name="Watanabe K."/>
            <person name="Puglisi E."/>
            <person name="Morelli L."/>
            <person name="Huang C.-H."/>
            <person name="Liou J.-S."/>
            <person name="Miyashita M."/>
            <person name="Tamura T."/>
            <person name="Saito S."/>
            <person name="Mori K."/>
            <person name="Huang L."/>
            <person name="Sciavilla P."/>
            <person name="Sandri C."/>
            <person name="Spiezio C."/>
            <person name="Vitali F."/>
            <person name="Cavalieri D."/>
            <person name="Perpetuini G."/>
            <person name="Tofalo R."/>
            <person name="Bonetti A."/>
            <person name="Arita M."/>
            <person name="Mattarelli P."/>
        </authorList>
    </citation>
    <scope>NUCLEOTIDE SEQUENCE [LARGE SCALE GENOMIC DNA]</scope>
    <source>
        <strain evidence="5 8">RST16</strain>
        <strain evidence="6 7">RST8</strain>
    </source>
</reference>
<dbReference type="InterPro" id="IPR011344">
    <property type="entry name" value="ssDNA-bd"/>
</dbReference>
<proteinExistence type="inferred from homology"/>
<dbReference type="InterPro" id="IPR012340">
    <property type="entry name" value="NA-bd_OB-fold"/>
</dbReference>
<dbReference type="CDD" id="cd04496">
    <property type="entry name" value="SSB_OBF"/>
    <property type="match status" value="1"/>
</dbReference>
<dbReference type="EMBL" id="RZNZ01000007">
    <property type="protein sequence ID" value="KAA8820820.1"/>
    <property type="molecule type" value="Genomic_DNA"/>
</dbReference>
<evidence type="ECO:0000256" key="3">
    <source>
        <dbReference type="RuleBase" id="RU000524"/>
    </source>
</evidence>
<feature type="region of interest" description="Disordered" evidence="4">
    <location>
        <begin position="117"/>
        <end position="144"/>
    </location>
</feature>
<dbReference type="GO" id="GO:0006260">
    <property type="term" value="P:DNA replication"/>
    <property type="evidence" value="ECO:0007669"/>
    <property type="project" value="InterPro"/>
</dbReference>
<dbReference type="PROSITE" id="PS50935">
    <property type="entry name" value="SSB"/>
    <property type="match status" value="1"/>
</dbReference>
<gene>
    <name evidence="6" type="primary">ssb</name>
    <name evidence="6" type="ORF">EM848_11210</name>
    <name evidence="5" type="ORF">EMO90_06535</name>
</gene>
<name>A0A5J5DW30_9BIFI</name>
<evidence type="ECO:0000313" key="7">
    <source>
        <dbReference type="Proteomes" id="UP000345527"/>
    </source>
</evidence>
<dbReference type="OrthoDB" id="9809878at2"/>
<dbReference type="GO" id="GO:0003697">
    <property type="term" value="F:single-stranded DNA binding"/>
    <property type="evidence" value="ECO:0007669"/>
    <property type="project" value="UniProtKB-UniRule"/>
</dbReference>
<evidence type="ECO:0000313" key="8">
    <source>
        <dbReference type="Proteomes" id="UP000374630"/>
    </source>
</evidence>
<dbReference type="PANTHER" id="PTHR10302">
    <property type="entry name" value="SINGLE-STRANDED DNA-BINDING PROTEIN"/>
    <property type="match status" value="1"/>
</dbReference>
<dbReference type="EMBL" id="RZOA01000032">
    <property type="protein sequence ID" value="KAA8821221.1"/>
    <property type="molecule type" value="Genomic_DNA"/>
</dbReference>
<evidence type="ECO:0000256" key="1">
    <source>
        <dbReference type="ARBA" id="ARBA00023125"/>
    </source>
</evidence>
<accession>A0A5J5DW30</accession>
<comment type="caution">
    <text evidence="6">The sequence shown here is derived from an EMBL/GenBank/DDBJ whole genome shotgun (WGS) entry which is preliminary data.</text>
</comment>
<dbReference type="HAMAP" id="MF_00984">
    <property type="entry name" value="SSB"/>
    <property type="match status" value="1"/>
</dbReference>
<comment type="subunit">
    <text evidence="2">Homotetramer.</text>
</comment>
<feature type="compositionally biased region" description="Gly residues" evidence="4">
    <location>
        <begin position="120"/>
        <end position="139"/>
    </location>
</feature>
<protein>
    <recommendedName>
        <fullName evidence="2 3">Single-stranded DNA-binding protein</fullName>
        <shortName evidence="2">SSB</shortName>
    </recommendedName>
</protein>
<evidence type="ECO:0000313" key="5">
    <source>
        <dbReference type="EMBL" id="KAA8820820.1"/>
    </source>
</evidence>
<dbReference type="Proteomes" id="UP000374630">
    <property type="component" value="Unassembled WGS sequence"/>
</dbReference>
<dbReference type="Pfam" id="PF00436">
    <property type="entry name" value="SSB"/>
    <property type="match status" value="1"/>
</dbReference>
<feature type="region of interest" description="Disordered" evidence="4">
    <location>
        <begin position="160"/>
        <end position="210"/>
    </location>
</feature>
<dbReference type="GO" id="GO:0009295">
    <property type="term" value="C:nucleoid"/>
    <property type="evidence" value="ECO:0007669"/>
    <property type="project" value="TreeGrafter"/>
</dbReference>
<dbReference type="PANTHER" id="PTHR10302:SF27">
    <property type="entry name" value="SINGLE-STRANDED DNA-BINDING PROTEIN"/>
    <property type="match status" value="1"/>
</dbReference>
<feature type="compositionally biased region" description="Low complexity" evidence="4">
    <location>
        <begin position="163"/>
        <end position="181"/>
    </location>
</feature>
<keyword evidence="1 2" id="KW-0238">DNA-binding</keyword>
<evidence type="ECO:0000313" key="6">
    <source>
        <dbReference type="EMBL" id="KAA8821221.1"/>
    </source>
</evidence>
<dbReference type="RefSeq" id="WP_150355016.1">
    <property type="nucleotide sequence ID" value="NZ_RZNZ01000007.1"/>
</dbReference>
<organism evidence="6 7">
    <name type="scientific">Bifidobacterium vespertilionis</name>
    <dbReference type="NCBI Taxonomy" id="2562524"/>
    <lineage>
        <taxon>Bacteria</taxon>
        <taxon>Bacillati</taxon>
        <taxon>Actinomycetota</taxon>
        <taxon>Actinomycetes</taxon>
        <taxon>Bifidobacteriales</taxon>
        <taxon>Bifidobacteriaceae</taxon>
        <taxon>Bifidobacterium</taxon>
    </lineage>
</organism>
<dbReference type="InterPro" id="IPR000424">
    <property type="entry name" value="Primosome_PriB/ssb"/>
</dbReference>
<feature type="compositionally biased region" description="Low complexity" evidence="4">
    <location>
        <begin position="194"/>
        <end position="204"/>
    </location>
</feature>
<keyword evidence="8" id="KW-1185">Reference proteome</keyword>
<evidence type="ECO:0000256" key="4">
    <source>
        <dbReference type="SAM" id="MobiDB-lite"/>
    </source>
</evidence>
<evidence type="ECO:0000256" key="2">
    <source>
        <dbReference type="HAMAP-Rule" id="MF_00984"/>
    </source>
</evidence>
<dbReference type="SUPFAM" id="SSF50249">
    <property type="entry name" value="Nucleic acid-binding proteins"/>
    <property type="match status" value="1"/>
</dbReference>
<dbReference type="NCBIfam" id="TIGR00621">
    <property type="entry name" value="ssb"/>
    <property type="match status" value="1"/>
</dbReference>
<dbReference type="Proteomes" id="UP000345527">
    <property type="component" value="Unassembled WGS sequence"/>
</dbReference>
<comment type="caution">
    <text evidence="2">Lacks conserved residue(s) required for the propagation of feature annotation.</text>
</comment>
<dbReference type="AlphaFoldDB" id="A0A5J5DW30"/>
<sequence>MAVPTFTIVGNLAADPEVRQGNNGPWATFTVITTTRRRNRDTNEWEDGDRASFRCVVYGDLAANLGSSLSKGLRVIASGRLRDRQYTDNQGQTRYTTEFIVDEIGPSLRYATAQVTRTSGGSGSYSGGFQGGNRGGFQGNSGFQGNRGGYNGGAGYSGGSSYSGGASASQSAPAAAPQTGADPWGSPAGGSFGSFGSSDDFGGANDEPEF</sequence>
<dbReference type="Gene3D" id="2.40.50.140">
    <property type="entry name" value="Nucleic acid-binding proteins"/>
    <property type="match status" value="1"/>
</dbReference>